<dbReference type="PANTHER" id="PTHR32385:SF15">
    <property type="entry name" value="INOSITOL PHOSPHOCERAMIDE MANNOSYLTRANSFERASE 1"/>
    <property type="match status" value="1"/>
</dbReference>
<sequence length="184" mass="21569">MIYNYGGIYLDTDVELVKSLDVFLDKVAFFGCELIGKVNTGVGFGAEPKNKLLKENMDLYLKHNFIENGIINTTTCVEYTTNVFKRYGLKEDLTVQQIEDGYVYPPEYFCPYNLETNKMNITQNTYAIHHYSATWKDGSEYKKYLDRIILLPLKIKLKRRIDRIFGEGTYRKLKEKIHKFCRKG</sequence>
<organism evidence="2 3">
    <name type="scientific">Streptococcus infantis</name>
    <dbReference type="NCBI Taxonomy" id="68892"/>
    <lineage>
        <taxon>Bacteria</taxon>
        <taxon>Bacillati</taxon>
        <taxon>Bacillota</taxon>
        <taxon>Bacilli</taxon>
        <taxon>Lactobacillales</taxon>
        <taxon>Streptococcaceae</taxon>
        <taxon>Streptococcus</taxon>
    </lineage>
</organism>
<evidence type="ECO:0000313" key="2">
    <source>
        <dbReference type="EMBL" id="KXU12331.1"/>
    </source>
</evidence>
<gene>
    <name evidence="2" type="ORF">SINDD18_01656</name>
</gene>
<dbReference type="PANTHER" id="PTHR32385">
    <property type="entry name" value="MANNOSYL PHOSPHORYLINOSITOL CERAMIDE SYNTHASE"/>
    <property type="match status" value="1"/>
</dbReference>
<dbReference type="InterPro" id="IPR029044">
    <property type="entry name" value="Nucleotide-diphossugar_trans"/>
</dbReference>
<dbReference type="SUPFAM" id="SSF53448">
    <property type="entry name" value="Nucleotide-diphospho-sugar transferases"/>
    <property type="match status" value="1"/>
</dbReference>
<dbReference type="RefSeq" id="WP_346962581.1">
    <property type="nucleotide sequence ID" value="NZ_KQ970823.1"/>
</dbReference>
<keyword evidence="1 2" id="KW-0808">Transferase</keyword>
<dbReference type="GO" id="GO:0000030">
    <property type="term" value="F:mannosyltransferase activity"/>
    <property type="evidence" value="ECO:0007669"/>
    <property type="project" value="TreeGrafter"/>
</dbReference>
<dbReference type="PATRIC" id="fig|68892.8.peg.1810"/>
<proteinExistence type="predicted"/>
<dbReference type="GO" id="GO:0016020">
    <property type="term" value="C:membrane"/>
    <property type="evidence" value="ECO:0007669"/>
    <property type="project" value="GOC"/>
</dbReference>
<accession>A0A139RC28</accession>
<evidence type="ECO:0000313" key="3">
    <source>
        <dbReference type="Proteomes" id="UP000072578"/>
    </source>
</evidence>
<dbReference type="AlphaFoldDB" id="A0A139RC28"/>
<comment type="caution">
    <text evidence="2">The sequence shown here is derived from an EMBL/GenBank/DDBJ whole genome shotgun (WGS) entry which is preliminary data.</text>
</comment>
<dbReference type="InterPro" id="IPR007577">
    <property type="entry name" value="GlycoTrfase_DXD_sugar-bd_CS"/>
</dbReference>
<evidence type="ECO:0000256" key="1">
    <source>
        <dbReference type="ARBA" id="ARBA00022679"/>
    </source>
</evidence>
<dbReference type="GO" id="GO:0051999">
    <property type="term" value="P:mannosyl-inositol phosphorylceramide biosynthetic process"/>
    <property type="evidence" value="ECO:0007669"/>
    <property type="project" value="TreeGrafter"/>
</dbReference>
<keyword evidence="2" id="KW-0328">Glycosyltransferase</keyword>
<dbReference type="Pfam" id="PF04488">
    <property type="entry name" value="Gly_transf_sug"/>
    <property type="match status" value="1"/>
</dbReference>
<protein>
    <submittedName>
        <fullName evidence="2">Putative mannosyltransferase involved in polysaccharide biosynthesis</fullName>
    </submittedName>
</protein>
<dbReference type="Gene3D" id="3.90.550.20">
    <property type="match status" value="1"/>
</dbReference>
<reference evidence="2 3" key="1">
    <citation type="submission" date="2016-01" db="EMBL/GenBank/DDBJ databases">
        <title>Highly variable Streptococcus oralis are common among viridans streptococci isolated from primates.</title>
        <authorList>
            <person name="Denapaite D."/>
            <person name="Rieger M."/>
            <person name="Koendgen S."/>
            <person name="Brueckner R."/>
            <person name="Ochigava I."/>
            <person name="Kappeler P."/>
            <person name="Maetz-Rensing K."/>
            <person name="Leendertz F."/>
            <person name="Hakenbeck R."/>
        </authorList>
    </citation>
    <scope>NUCLEOTIDE SEQUENCE [LARGE SCALE GENOMIC DNA]</scope>
    <source>
        <strain evidence="2 3">DD18</strain>
    </source>
</reference>
<dbReference type="Proteomes" id="UP000072578">
    <property type="component" value="Unassembled WGS sequence"/>
</dbReference>
<dbReference type="EMBL" id="LQZF01000159">
    <property type="protein sequence ID" value="KXU12331.1"/>
    <property type="molecule type" value="Genomic_DNA"/>
</dbReference>
<dbReference type="InterPro" id="IPR051706">
    <property type="entry name" value="Glycosyltransferase_domain"/>
</dbReference>
<name>A0A139RC28_9STRE</name>